<dbReference type="RefSeq" id="WP_146944348.1">
    <property type="nucleotide sequence ID" value="NZ_BJYJ01000042.1"/>
</dbReference>
<evidence type="ECO:0000313" key="2">
    <source>
        <dbReference type="Proteomes" id="UP000321863"/>
    </source>
</evidence>
<dbReference type="Proteomes" id="UP000321863">
    <property type="component" value="Unassembled WGS sequence"/>
</dbReference>
<gene>
    <name evidence="1" type="ORF">CHA01nite_37660</name>
</gene>
<dbReference type="EMBL" id="BJYJ01000042">
    <property type="protein sequence ID" value="GEN78026.1"/>
    <property type="molecule type" value="Genomic_DNA"/>
</dbReference>
<protein>
    <submittedName>
        <fullName evidence="1">Uncharacterized protein</fullName>
    </submittedName>
</protein>
<reference evidence="1 2" key="1">
    <citation type="submission" date="2019-07" db="EMBL/GenBank/DDBJ databases">
        <title>Whole genome shotgun sequence of Chryseobacterium hagamense NBRC 105253.</title>
        <authorList>
            <person name="Hosoyama A."/>
            <person name="Uohara A."/>
            <person name="Ohji S."/>
            <person name="Ichikawa N."/>
        </authorList>
    </citation>
    <scope>NUCLEOTIDE SEQUENCE [LARGE SCALE GENOMIC DNA]</scope>
    <source>
        <strain evidence="1 2">NBRC 105253</strain>
    </source>
</reference>
<dbReference type="AlphaFoldDB" id="A0A511YS69"/>
<proteinExistence type="predicted"/>
<name>A0A511YS69_9FLAO</name>
<keyword evidence="2" id="KW-1185">Reference proteome</keyword>
<evidence type="ECO:0000313" key="1">
    <source>
        <dbReference type="EMBL" id="GEN78026.1"/>
    </source>
</evidence>
<organism evidence="1 2">
    <name type="scientific">Chryseobacterium hagamense</name>
    <dbReference type="NCBI Taxonomy" id="395935"/>
    <lineage>
        <taxon>Bacteria</taxon>
        <taxon>Pseudomonadati</taxon>
        <taxon>Bacteroidota</taxon>
        <taxon>Flavobacteriia</taxon>
        <taxon>Flavobacteriales</taxon>
        <taxon>Weeksellaceae</taxon>
        <taxon>Chryseobacterium group</taxon>
        <taxon>Chryseobacterium</taxon>
    </lineage>
</organism>
<sequence length="184" mass="21640">MKKVFVLTKGDDAARADLIREFQDKKAFFELEWVFSAVPDLSDFFQGPVSDVIRQYSQNDFLIFCSDKFRFNPDFSQEHLDRCIVRAQDFKGDLMAGSTEVLEHLLEIDESLFWISSFKNPLFVIVFRKFFEVILNNDLTNKPIQYLTENIFLTYPLIARQSGSENISPSLRQLKEIKKFYLHE</sequence>
<accession>A0A511YS69</accession>
<comment type="caution">
    <text evidence="1">The sequence shown here is derived from an EMBL/GenBank/DDBJ whole genome shotgun (WGS) entry which is preliminary data.</text>
</comment>